<reference evidence="2" key="1">
    <citation type="submission" date="2019-08" db="EMBL/GenBank/DDBJ databases">
        <title>Limnoglobus roseus gen. nov., sp. nov., a novel freshwater planctomycete with a giant genome from the family Gemmataceae.</title>
        <authorList>
            <person name="Kulichevskaya I.S."/>
            <person name="Naumoff D.G."/>
            <person name="Miroshnikov K."/>
            <person name="Ivanova A."/>
            <person name="Philippov D.A."/>
            <person name="Hakobyan A."/>
            <person name="Rijpstra I.C."/>
            <person name="Sinninghe Damste J.S."/>
            <person name="Liesack W."/>
            <person name="Dedysh S.N."/>
        </authorList>
    </citation>
    <scope>NUCLEOTIDE SEQUENCE [LARGE SCALE GENOMIC DNA]</scope>
    <source>
        <strain evidence="2">PX52</strain>
    </source>
</reference>
<dbReference type="AlphaFoldDB" id="A0A5C1AE64"/>
<evidence type="ECO:0008006" key="3">
    <source>
        <dbReference type="Google" id="ProtNLM"/>
    </source>
</evidence>
<dbReference type="Gene3D" id="3.40.630.30">
    <property type="match status" value="1"/>
</dbReference>
<sequence length="197" mass="22515">MLQIGAYCFKQALSPQELEQVHRLNYQTFVQEIPQHADTGTGQLVDKFHEKNRYLICLKDNELVGMISWCDQPPFSIASRLPDPSILEQPGLRPVEIRLMAVVPTERNSLVLPGLVWALFQQSKTMPWTHFVISGVVEQRELHTHLGFEPLGPPIGTGRAQFTPMWLPVGKLDETMGRSMQLWQKRLERSSRTQQTA</sequence>
<evidence type="ECO:0000313" key="2">
    <source>
        <dbReference type="Proteomes" id="UP000324974"/>
    </source>
</evidence>
<gene>
    <name evidence="1" type="ORF">PX52LOC_02940</name>
</gene>
<dbReference type="Proteomes" id="UP000324974">
    <property type="component" value="Chromosome"/>
</dbReference>
<dbReference type="InterPro" id="IPR016181">
    <property type="entry name" value="Acyl_CoA_acyltransferase"/>
</dbReference>
<protein>
    <recommendedName>
        <fullName evidence="3">GNAT family N-acetyltransferase</fullName>
    </recommendedName>
</protein>
<dbReference type="KEGG" id="lrs:PX52LOC_02940"/>
<name>A0A5C1AE64_9BACT</name>
<dbReference type="SUPFAM" id="SSF55729">
    <property type="entry name" value="Acyl-CoA N-acyltransferases (Nat)"/>
    <property type="match status" value="1"/>
</dbReference>
<organism evidence="1 2">
    <name type="scientific">Limnoglobus roseus</name>
    <dbReference type="NCBI Taxonomy" id="2598579"/>
    <lineage>
        <taxon>Bacteria</taxon>
        <taxon>Pseudomonadati</taxon>
        <taxon>Planctomycetota</taxon>
        <taxon>Planctomycetia</taxon>
        <taxon>Gemmatales</taxon>
        <taxon>Gemmataceae</taxon>
        <taxon>Limnoglobus</taxon>
    </lineage>
</organism>
<evidence type="ECO:0000313" key="1">
    <source>
        <dbReference type="EMBL" id="QEL16002.1"/>
    </source>
</evidence>
<keyword evidence="2" id="KW-1185">Reference proteome</keyword>
<dbReference type="OrthoDB" id="389074at2"/>
<proteinExistence type="predicted"/>
<accession>A0A5C1AE64</accession>
<dbReference type="RefSeq" id="WP_149110769.1">
    <property type="nucleotide sequence ID" value="NZ_CP042425.1"/>
</dbReference>
<dbReference type="EMBL" id="CP042425">
    <property type="protein sequence ID" value="QEL16002.1"/>
    <property type="molecule type" value="Genomic_DNA"/>
</dbReference>